<evidence type="ECO:0000256" key="7">
    <source>
        <dbReference type="ARBA" id="ARBA00023136"/>
    </source>
</evidence>
<dbReference type="GO" id="GO:0015344">
    <property type="term" value="F:siderophore uptake transmembrane transporter activity"/>
    <property type="evidence" value="ECO:0007669"/>
    <property type="project" value="TreeGrafter"/>
</dbReference>
<keyword evidence="7 10" id="KW-0472">Membrane</keyword>
<dbReference type="PROSITE" id="PS52016">
    <property type="entry name" value="TONB_DEPENDENT_REC_3"/>
    <property type="match status" value="1"/>
</dbReference>
<dbReference type="InterPro" id="IPR012910">
    <property type="entry name" value="Plug_dom"/>
</dbReference>
<dbReference type="GO" id="GO:0044718">
    <property type="term" value="P:siderophore transmembrane transport"/>
    <property type="evidence" value="ECO:0007669"/>
    <property type="project" value="TreeGrafter"/>
</dbReference>
<feature type="domain" description="TonB-dependent receptor plug" evidence="14">
    <location>
        <begin position="47"/>
        <end position="147"/>
    </location>
</feature>
<evidence type="ECO:0000256" key="11">
    <source>
        <dbReference type="RuleBase" id="RU003357"/>
    </source>
</evidence>
<feature type="signal peptide" evidence="12">
    <location>
        <begin position="1"/>
        <end position="20"/>
    </location>
</feature>
<dbReference type="KEGG" id="dar:Daro_4088"/>
<feature type="chain" id="PRO_5004233171" evidence="12">
    <location>
        <begin position="21"/>
        <end position="750"/>
    </location>
</feature>
<keyword evidence="3 10" id="KW-0813">Transport</keyword>
<evidence type="ECO:0000256" key="4">
    <source>
        <dbReference type="ARBA" id="ARBA00022452"/>
    </source>
</evidence>
<keyword evidence="6 11" id="KW-0798">TonB box</keyword>
<dbReference type="Pfam" id="PF00593">
    <property type="entry name" value="TonB_dep_Rec_b-barrel"/>
    <property type="match status" value="1"/>
</dbReference>
<evidence type="ECO:0000256" key="2">
    <source>
        <dbReference type="ARBA" id="ARBA00009810"/>
    </source>
</evidence>
<comment type="similarity">
    <text evidence="2 10 11">Belongs to the TonB-dependent receptor family.</text>
</comment>
<keyword evidence="12" id="KW-0732">Signal</keyword>
<dbReference type="SUPFAM" id="SSF56935">
    <property type="entry name" value="Porins"/>
    <property type="match status" value="1"/>
</dbReference>
<dbReference type="AlphaFoldDB" id="Q478B7"/>
<name>Q478B7_DECAR</name>
<evidence type="ECO:0000256" key="6">
    <source>
        <dbReference type="ARBA" id="ARBA00023077"/>
    </source>
</evidence>
<evidence type="ECO:0000256" key="9">
    <source>
        <dbReference type="ARBA" id="ARBA00023237"/>
    </source>
</evidence>
<dbReference type="eggNOG" id="COG4771">
    <property type="taxonomic scope" value="Bacteria"/>
</dbReference>
<dbReference type="PANTHER" id="PTHR30069:SF49">
    <property type="entry name" value="OUTER MEMBRANE PROTEIN C"/>
    <property type="match status" value="1"/>
</dbReference>
<keyword evidence="4 10" id="KW-1134">Transmembrane beta strand</keyword>
<dbReference type="OrthoDB" id="5332150at2"/>
<evidence type="ECO:0000256" key="12">
    <source>
        <dbReference type="SAM" id="SignalP"/>
    </source>
</evidence>
<dbReference type="InterPro" id="IPR039426">
    <property type="entry name" value="TonB-dep_rcpt-like"/>
</dbReference>
<comment type="subcellular location">
    <subcellularLocation>
        <location evidence="1 10">Cell outer membrane</location>
        <topology evidence="1 10">Multi-pass membrane protein</topology>
    </subcellularLocation>
</comment>
<evidence type="ECO:0000259" key="14">
    <source>
        <dbReference type="Pfam" id="PF07715"/>
    </source>
</evidence>
<dbReference type="PANTHER" id="PTHR30069">
    <property type="entry name" value="TONB-DEPENDENT OUTER MEMBRANE RECEPTOR"/>
    <property type="match status" value="1"/>
</dbReference>
<dbReference type="STRING" id="159087.Daro_4088"/>
<feature type="domain" description="TonB-dependent receptor-like beta-barrel" evidence="13">
    <location>
        <begin position="239"/>
        <end position="701"/>
    </location>
</feature>
<organism evidence="15">
    <name type="scientific">Dechloromonas aromatica (strain RCB)</name>
    <dbReference type="NCBI Taxonomy" id="159087"/>
    <lineage>
        <taxon>Bacteria</taxon>
        <taxon>Pseudomonadati</taxon>
        <taxon>Pseudomonadota</taxon>
        <taxon>Betaproteobacteria</taxon>
        <taxon>Rhodocyclales</taxon>
        <taxon>Azonexaceae</taxon>
        <taxon>Dechloromonas</taxon>
    </lineage>
</organism>
<evidence type="ECO:0000256" key="10">
    <source>
        <dbReference type="PROSITE-ProRule" id="PRU01360"/>
    </source>
</evidence>
<gene>
    <name evidence="15" type="ordered locus">Daro_4088</name>
</gene>
<protein>
    <submittedName>
        <fullName evidence="15">TonB-dependent receptor</fullName>
    </submittedName>
</protein>
<sequence>MGYRIHPLAAALAVAFSSLAAQQAAAQTTLNEVVVSASKIRDAATPQQIGSAEIAAQHAITRDTAALLRDVPGVSLYGAGGVSSLPVIHGLADDRLRITVDGMDFIASCPNHMNPPLSYLDPTNVSKIKVFAGISPVSVGGDSIGGAIVAESAAPQFATPDQGLLAKGEIGAFFHSNNNAQGGNLSATLATENISISYTGALAKADNYKAGGNFKTWTTTGRIGHTLALDEVGSTAYESRTHTLGFAVRGGNHLVEAKFGYQDVPYQLYPNQRMDMLDNEQKRINLRYLGQYDWGTFEARAYHETVDHFMDFGADKRYWYSGMSGGSNSLNGTPCSPITGGMSGCAAGMPMYTSSKTTGVNLKADIELGANDLLRIGTLYQHYTLNDWWPASGGGMYPNTFDNIKDGKRDRLGAFAEWERRIGKQWTTLLGARYERVETDAGDIQGYSSSYATDANTFNNRDHNRSDNNVDLTALARYTANNMSDIEFGLARKVRSPNLYERYTWSTSTMAALMNNFVGDGNGYVGNLDLKPEKAYTASFTFDWHAADRSWELKATPYYTHVDDYIDATRLTAFANTNNQFVVLKYANQSARLYGLDLSGRMPLAKTGLGEFGLRGLMNYTKGENRDTGGNLYNIMPLNGKLALTHQYGSWSNALELVGVSGKNDVSSARNEIHTAGYSLTHLRTSYTWKNVRIDLGVENLFDRFYYLPLGGAYTGQGTTMSTTGTYSPAWGIVVPGMGRSIYAGLNVKF</sequence>
<keyword evidence="5 10" id="KW-0812">Transmembrane</keyword>
<dbReference type="EMBL" id="CP000089">
    <property type="protein sequence ID" value="AAZ48814.1"/>
    <property type="molecule type" value="Genomic_DNA"/>
</dbReference>
<dbReference type="Pfam" id="PF07715">
    <property type="entry name" value="Plug"/>
    <property type="match status" value="1"/>
</dbReference>
<evidence type="ECO:0000259" key="13">
    <source>
        <dbReference type="Pfam" id="PF00593"/>
    </source>
</evidence>
<evidence type="ECO:0000256" key="5">
    <source>
        <dbReference type="ARBA" id="ARBA00022692"/>
    </source>
</evidence>
<dbReference type="InterPro" id="IPR036942">
    <property type="entry name" value="Beta-barrel_TonB_sf"/>
</dbReference>
<evidence type="ECO:0000256" key="1">
    <source>
        <dbReference type="ARBA" id="ARBA00004571"/>
    </source>
</evidence>
<proteinExistence type="inferred from homology"/>
<accession>Q478B7</accession>
<dbReference type="Gene3D" id="2.170.130.10">
    <property type="entry name" value="TonB-dependent receptor, plug domain"/>
    <property type="match status" value="1"/>
</dbReference>
<reference evidence="15" key="1">
    <citation type="submission" date="2005-08" db="EMBL/GenBank/DDBJ databases">
        <title>Complete sequence of Dechloromonas aromatica RCB.</title>
        <authorList>
            <person name="Salinero K.K."/>
            <person name="Copeland A."/>
            <person name="Lucas S."/>
            <person name="Lapidus A."/>
            <person name="Barry K."/>
            <person name="Detter J.C."/>
            <person name="Glavina T."/>
            <person name="Hammon N."/>
            <person name="Israni S."/>
            <person name="Pitluck S."/>
            <person name="Di Bartolo G."/>
            <person name="Trong S."/>
            <person name="Schmutz J."/>
            <person name="Larimer F."/>
            <person name="Land M."/>
            <person name="Ivanova N."/>
            <person name="Richardson P."/>
        </authorList>
    </citation>
    <scope>NUCLEOTIDE SEQUENCE</scope>
    <source>
        <strain evidence="15">RCB</strain>
    </source>
</reference>
<dbReference type="GO" id="GO:0009279">
    <property type="term" value="C:cell outer membrane"/>
    <property type="evidence" value="ECO:0007669"/>
    <property type="project" value="UniProtKB-SubCell"/>
</dbReference>
<dbReference type="InterPro" id="IPR000531">
    <property type="entry name" value="Beta-barrel_TonB"/>
</dbReference>
<keyword evidence="8 15" id="KW-0675">Receptor</keyword>
<evidence type="ECO:0000313" key="15">
    <source>
        <dbReference type="EMBL" id="AAZ48814.1"/>
    </source>
</evidence>
<evidence type="ECO:0000256" key="8">
    <source>
        <dbReference type="ARBA" id="ARBA00023170"/>
    </source>
</evidence>
<dbReference type="HOGENOM" id="CLU_014873_0_0_4"/>
<dbReference type="Gene3D" id="2.40.170.20">
    <property type="entry name" value="TonB-dependent receptor, beta-barrel domain"/>
    <property type="match status" value="1"/>
</dbReference>
<keyword evidence="9 10" id="KW-0998">Cell outer membrane</keyword>
<evidence type="ECO:0000256" key="3">
    <source>
        <dbReference type="ARBA" id="ARBA00022448"/>
    </source>
</evidence>
<dbReference type="InterPro" id="IPR037066">
    <property type="entry name" value="Plug_dom_sf"/>
</dbReference>